<dbReference type="PANTHER" id="PTHR10472">
    <property type="entry name" value="D-TYROSYL-TRNA TYR DEACYLASE"/>
    <property type="match status" value="1"/>
</dbReference>
<comment type="subcellular location">
    <subcellularLocation>
        <location evidence="2">Cytoplasm</location>
    </subcellularLocation>
</comment>
<keyword evidence="2" id="KW-0963">Cytoplasm</keyword>
<dbReference type="InterPro" id="IPR003732">
    <property type="entry name" value="Daa-tRNA_deacyls_DTD"/>
</dbReference>
<dbReference type="NCBIfam" id="TIGR00256">
    <property type="entry name" value="D-aminoacyl-tRNA deacylase"/>
    <property type="match status" value="1"/>
</dbReference>
<dbReference type="AlphaFoldDB" id="B4CTY7"/>
<dbReference type="GO" id="GO:0005737">
    <property type="term" value="C:cytoplasm"/>
    <property type="evidence" value="ECO:0007669"/>
    <property type="project" value="UniProtKB-SubCell"/>
</dbReference>
<dbReference type="HAMAP" id="MF_00518">
    <property type="entry name" value="Deacylase_Dtd"/>
    <property type="match status" value="1"/>
</dbReference>
<keyword evidence="2" id="KW-0694">RNA-binding</keyword>
<keyword evidence="2" id="KW-0378">Hydrolase</keyword>
<dbReference type="PANTHER" id="PTHR10472:SF5">
    <property type="entry name" value="D-AMINOACYL-TRNA DEACYLASE 1"/>
    <property type="match status" value="1"/>
</dbReference>
<comment type="subunit">
    <text evidence="2">Homodimer.</text>
</comment>
<dbReference type="EC" id="3.1.1.-" evidence="2"/>
<keyword evidence="2" id="KW-0820">tRNA-binding</keyword>
<protein>
    <recommendedName>
        <fullName evidence="2">D-aminoacyl-tRNA deacylase</fullName>
        <shortName evidence="2">DTD</shortName>
        <ecNumber evidence="2">3.1.1.96</ecNumber>
    </recommendedName>
    <alternativeName>
        <fullName evidence="2">Gly-tRNA(Ala) deacylase</fullName>
        <ecNumber evidence="2">3.1.1.-</ecNumber>
    </alternativeName>
</protein>
<comment type="similarity">
    <text evidence="1 2">Belongs to the DTD family.</text>
</comment>
<comment type="function">
    <text evidence="2">An aminoacyl-tRNA editing enzyme that deacylates mischarged D-aminoacyl-tRNAs. Also deacylates mischarged glycyl-tRNA(Ala), protecting cells against glycine mischarging by AlaRS. Acts via tRNA-based rather than protein-based catalysis; rejects L-amino acids rather than detecting D-amino acids in the active site. By recycling D-aminoacyl-tRNA to D-amino acids and free tRNA molecules, this enzyme counteracts the toxicity associated with the formation of D-aminoacyl-tRNA entities in vivo and helps enforce protein L-homochirality.</text>
</comment>
<dbReference type="STRING" id="497964.CfE428DRAFT_0150"/>
<evidence type="ECO:0000256" key="2">
    <source>
        <dbReference type="HAMAP-Rule" id="MF_00518"/>
    </source>
</evidence>
<dbReference type="RefSeq" id="WP_006977477.1">
    <property type="nucleotide sequence ID" value="NZ_ABVL01000001.1"/>
</dbReference>
<dbReference type="FunFam" id="3.50.80.10:FF:000001">
    <property type="entry name" value="D-aminoacyl-tRNA deacylase"/>
    <property type="match status" value="1"/>
</dbReference>
<dbReference type="EMBL" id="ABVL01000001">
    <property type="protein sequence ID" value="EDY22025.1"/>
    <property type="molecule type" value="Genomic_DNA"/>
</dbReference>
<gene>
    <name evidence="2" type="primary">dtd</name>
    <name evidence="3" type="ORF">CfE428DRAFT_0150</name>
</gene>
<dbReference type="FunCoup" id="B4CTY7">
    <property type="interactions" value="446"/>
</dbReference>
<dbReference type="GO" id="GO:0019478">
    <property type="term" value="P:D-amino acid catabolic process"/>
    <property type="evidence" value="ECO:0007669"/>
    <property type="project" value="UniProtKB-UniRule"/>
</dbReference>
<dbReference type="CDD" id="cd00563">
    <property type="entry name" value="Dtyr_deacylase"/>
    <property type="match status" value="1"/>
</dbReference>
<reference evidence="3 4" key="1">
    <citation type="journal article" date="2011" name="J. Bacteriol.">
        <title>Genome sequence of Chthoniobacter flavus Ellin428, an aerobic heterotrophic soil bacterium.</title>
        <authorList>
            <person name="Kant R."/>
            <person name="van Passel M.W."/>
            <person name="Palva A."/>
            <person name="Lucas S."/>
            <person name="Lapidus A."/>
            <person name="Glavina Del Rio T."/>
            <person name="Dalin E."/>
            <person name="Tice H."/>
            <person name="Bruce D."/>
            <person name="Goodwin L."/>
            <person name="Pitluck S."/>
            <person name="Larimer F.W."/>
            <person name="Land M.L."/>
            <person name="Hauser L."/>
            <person name="Sangwan P."/>
            <person name="de Vos W.M."/>
            <person name="Janssen P.H."/>
            <person name="Smidt H."/>
        </authorList>
    </citation>
    <scope>NUCLEOTIDE SEQUENCE [LARGE SCALE GENOMIC DNA]</scope>
    <source>
        <strain evidence="3 4">Ellin428</strain>
    </source>
</reference>
<dbReference type="InParanoid" id="B4CTY7"/>
<dbReference type="eggNOG" id="COG1490">
    <property type="taxonomic scope" value="Bacteria"/>
</dbReference>
<dbReference type="Pfam" id="PF02580">
    <property type="entry name" value="Tyr_Deacylase"/>
    <property type="match status" value="1"/>
</dbReference>
<dbReference type="GO" id="GO:0043908">
    <property type="term" value="F:Ser(Gly)-tRNA(Ala) hydrolase activity"/>
    <property type="evidence" value="ECO:0007669"/>
    <property type="project" value="UniProtKB-UniRule"/>
</dbReference>
<proteinExistence type="inferred from homology"/>
<name>B4CTY7_9BACT</name>
<dbReference type="GO" id="GO:0051500">
    <property type="term" value="F:D-tyrosyl-tRNA(Tyr) deacylase activity"/>
    <property type="evidence" value="ECO:0007669"/>
    <property type="project" value="TreeGrafter"/>
</dbReference>
<comment type="caution">
    <text evidence="3">The sequence shown here is derived from an EMBL/GenBank/DDBJ whole genome shotgun (WGS) entry which is preliminary data.</text>
</comment>
<comment type="catalytic activity">
    <reaction evidence="2">
        <text>a D-aminoacyl-tRNA + H2O = a tRNA + a D-alpha-amino acid + H(+)</text>
        <dbReference type="Rhea" id="RHEA:13953"/>
        <dbReference type="Rhea" id="RHEA-COMP:10123"/>
        <dbReference type="Rhea" id="RHEA-COMP:10124"/>
        <dbReference type="ChEBI" id="CHEBI:15377"/>
        <dbReference type="ChEBI" id="CHEBI:15378"/>
        <dbReference type="ChEBI" id="CHEBI:59871"/>
        <dbReference type="ChEBI" id="CHEBI:78442"/>
        <dbReference type="ChEBI" id="CHEBI:79333"/>
        <dbReference type="EC" id="3.1.1.96"/>
    </reaction>
</comment>
<dbReference type="Proteomes" id="UP000005824">
    <property type="component" value="Unassembled WGS sequence"/>
</dbReference>
<organism evidence="3 4">
    <name type="scientific">Chthoniobacter flavus Ellin428</name>
    <dbReference type="NCBI Taxonomy" id="497964"/>
    <lineage>
        <taxon>Bacteria</taxon>
        <taxon>Pseudomonadati</taxon>
        <taxon>Verrucomicrobiota</taxon>
        <taxon>Spartobacteria</taxon>
        <taxon>Chthoniobacterales</taxon>
        <taxon>Chthoniobacteraceae</taxon>
        <taxon>Chthoniobacter</taxon>
    </lineage>
</organism>
<keyword evidence="4" id="KW-1185">Reference proteome</keyword>
<sequence length="150" mass="16121">MRAVVQRVSSASVTIENEVTGKIDGGLVVLLGIEETDTAEDIEWLAGKIVNLRVFRDDTGAMNRSLLDEGGGILLISQFTLFASTKKGTKPSWHRAAKPPVAVPLYEAMIARLTTALGRPVATGRFGAMMQVALVNDGPVTLLLDTKDRE</sequence>
<dbReference type="EC" id="3.1.1.96" evidence="2"/>
<feature type="short sequence motif" description="Gly-cisPro motif, important for rejection of L-amino acids" evidence="2">
    <location>
        <begin position="138"/>
        <end position="139"/>
    </location>
</feature>
<accession>B4CTY7</accession>
<comment type="catalytic activity">
    <reaction evidence="2">
        <text>glycyl-tRNA(Ala) + H2O = tRNA(Ala) + glycine + H(+)</text>
        <dbReference type="Rhea" id="RHEA:53744"/>
        <dbReference type="Rhea" id="RHEA-COMP:9657"/>
        <dbReference type="Rhea" id="RHEA-COMP:13640"/>
        <dbReference type="ChEBI" id="CHEBI:15377"/>
        <dbReference type="ChEBI" id="CHEBI:15378"/>
        <dbReference type="ChEBI" id="CHEBI:57305"/>
        <dbReference type="ChEBI" id="CHEBI:78442"/>
        <dbReference type="ChEBI" id="CHEBI:78522"/>
    </reaction>
</comment>
<dbReference type="InterPro" id="IPR023509">
    <property type="entry name" value="DTD-like_sf"/>
</dbReference>
<evidence type="ECO:0000313" key="3">
    <source>
        <dbReference type="EMBL" id="EDY22025.1"/>
    </source>
</evidence>
<dbReference type="GO" id="GO:0106026">
    <property type="term" value="F:Gly-tRNA(Ala) deacylase activity"/>
    <property type="evidence" value="ECO:0007669"/>
    <property type="project" value="UniProtKB-UniRule"/>
</dbReference>
<dbReference type="Gene3D" id="3.50.80.10">
    <property type="entry name" value="D-tyrosyl-tRNA(Tyr) deacylase"/>
    <property type="match status" value="1"/>
</dbReference>
<dbReference type="GO" id="GO:0000049">
    <property type="term" value="F:tRNA binding"/>
    <property type="evidence" value="ECO:0007669"/>
    <property type="project" value="UniProtKB-UniRule"/>
</dbReference>
<dbReference type="SUPFAM" id="SSF69500">
    <property type="entry name" value="DTD-like"/>
    <property type="match status" value="1"/>
</dbReference>
<evidence type="ECO:0000256" key="1">
    <source>
        <dbReference type="ARBA" id="ARBA00009673"/>
    </source>
</evidence>
<comment type="domain">
    <text evidence="2">A Gly-cisPro motif from one monomer fits into the active site of the other monomer to allow specific chiral rejection of L-amino acids.</text>
</comment>
<evidence type="ECO:0000313" key="4">
    <source>
        <dbReference type="Proteomes" id="UP000005824"/>
    </source>
</evidence>